<protein>
    <submittedName>
        <fullName evidence="3">Uncharacterized protein</fullName>
    </submittedName>
</protein>
<dbReference type="EMBL" id="DUZY01000008">
    <property type="protein sequence ID" value="DAD47458.1"/>
    <property type="molecule type" value="Genomic_DNA"/>
</dbReference>
<name>A0A822ZZU2_NELNU</name>
<keyword evidence="4" id="KW-1185">Reference proteome</keyword>
<dbReference type="Proteomes" id="UP000607653">
    <property type="component" value="Unassembled WGS sequence"/>
</dbReference>
<accession>A0A822ZZU2</accession>
<evidence type="ECO:0000313" key="3">
    <source>
        <dbReference type="EMBL" id="DAD47458.1"/>
    </source>
</evidence>
<evidence type="ECO:0000256" key="1">
    <source>
        <dbReference type="SAM" id="MobiDB-lite"/>
    </source>
</evidence>
<evidence type="ECO:0000256" key="2">
    <source>
        <dbReference type="SAM" id="SignalP"/>
    </source>
</evidence>
<organism evidence="3 4">
    <name type="scientific">Nelumbo nucifera</name>
    <name type="common">Sacred lotus</name>
    <dbReference type="NCBI Taxonomy" id="4432"/>
    <lineage>
        <taxon>Eukaryota</taxon>
        <taxon>Viridiplantae</taxon>
        <taxon>Streptophyta</taxon>
        <taxon>Embryophyta</taxon>
        <taxon>Tracheophyta</taxon>
        <taxon>Spermatophyta</taxon>
        <taxon>Magnoliopsida</taxon>
        <taxon>Proteales</taxon>
        <taxon>Nelumbonaceae</taxon>
        <taxon>Nelumbo</taxon>
    </lineage>
</organism>
<comment type="caution">
    <text evidence="3">The sequence shown here is derived from an EMBL/GenBank/DDBJ whole genome shotgun (WGS) entry which is preliminary data.</text>
</comment>
<gene>
    <name evidence="3" type="ORF">HUJ06_017395</name>
</gene>
<sequence>MRFLYSLVPFLFLLVILTFPQLSSSHYIHRATSKLEAGPRSRTEVSTQASWRFSAVPPSPNLSNSKADPFFGASDRVVPGGPNPLHN</sequence>
<keyword evidence="2" id="KW-0732">Signal</keyword>
<feature type="chain" id="PRO_5032984274" evidence="2">
    <location>
        <begin position="26"/>
        <end position="87"/>
    </location>
</feature>
<reference evidence="3 4" key="1">
    <citation type="journal article" date="2020" name="Mol. Biol. Evol.">
        <title>Distinct Expression and Methylation Patterns for Genes with Different Fates following a Single Whole-Genome Duplication in Flowering Plants.</title>
        <authorList>
            <person name="Shi T."/>
            <person name="Rahmani R.S."/>
            <person name="Gugger P.F."/>
            <person name="Wang M."/>
            <person name="Li H."/>
            <person name="Zhang Y."/>
            <person name="Li Z."/>
            <person name="Wang Q."/>
            <person name="Van de Peer Y."/>
            <person name="Marchal K."/>
            <person name="Chen J."/>
        </authorList>
    </citation>
    <scope>NUCLEOTIDE SEQUENCE [LARGE SCALE GENOMIC DNA]</scope>
    <source>
        <tissue evidence="3">Leaf</tissue>
    </source>
</reference>
<dbReference type="AlphaFoldDB" id="A0A822ZZU2"/>
<dbReference type="PANTHER" id="PTHR35472:SF4">
    <property type="entry name" value="DUF19 DOMAIN-CONTAINING PROTEIN"/>
    <property type="match status" value="1"/>
</dbReference>
<dbReference type="InterPro" id="IPR055317">
    <property type="entry name" value="CLE14-like"/>
</dbReference>
<dbReference type="PANTHER" id="PTHR35472">
    <property type="match status" value="1"/>
</dbReference>
<proteinExistence type="predicted"/>
<evidence type="ECO:0000313" key="4">
    <source>
        <dbReference type="Proteomes" id="UP000607653"/>
    </source>
</evidence>
<feature type="region of interest" description="Disordered" evidence="1">
    <location>
        <begin position="54"/>
        <end position="87"/>
    </location>
</feature>
<feature type="signal peptide" evidence="2">
    <location>
        <begin position="1"/>
        <end position="25"/>
    </location>
</feature>